<keyword evidence="1" id="KW-1185">Reference proteome</keyword>
<sequence>MSQQLAKGVQSAANAAATRSEDLTPSSKALRALFERIRVADNNVINFLSFYCDICGFSILECYFILKIFFQPSVDTKYLQASQLNSRLRHDVWCICTRSLNGKTTTRTCLSFRLEFYIHCYDTIRITYKSKVIYRKSKTYFLKFLSISSITRCIAILPKSCLRWLLHYYGLILIN</sequence>
<protein>
    <submittedName>
        <fullName evidence="2">FH2 domain-containing protein</fullName>
    </submittedName>
</protein>
<dbReference type="AlphaFoldDB" id="A0A1I7WM04"/>
<evidence type="ECO:0000313" key="1">
    <source>
        <dbReference type="Proteomes" id="UP000095283"/>
    </source>
</evidence>
<dbReference type="Proteomes" id="UP000095283">
    <property type="component" value="Unplaced"/>
</dbReference>
<name>A0A1I7WM04_HETBA</name>
<proteinExistence type="predicted"/>
<accession>A0A1I7WM04</accession>
<evidence type="ECO:0000313" key="2">
    <source>
        <dbReference type="WBParaSite" id="Hba_06180"/>
    </source>
</evidence>
<reference evidence="2" key="1">
    <citation type="submission" date="2016-11" db="UniProtKB">
        <authorList>
            <consortium name="WormBaseParasite"/>
        </authorList>
    </citation>
    <scope>IDENTIFICATION</scope>
</reference>
<dbReference type="WBParaSite" id="Hba_06180">
    <property type="protein sequence ID" value="Hba_06180"/>
    <property type="gene ID" value="Hba_06180"/>
</dbReference>
<organism evidence="1 2">
    <name type="scientific">Heterorhabditis bacteriophora</name>
    <name type="common">Entomopathogenic nematode worm</name>
    <dbReference type="NCBI Taxonomy" id="37862"/>
    <lineage>
        <taxon>Eukaryota</taxon>
        <taxon>Metazoa</taxon>
        <taxon>Ecdysozoa</taxon>
        <taxon>Nematoda</taxon>
        <taxon>Chromadorea</taxon>
        <taxon>Rhabditida</taxon>
        <taxon>Rhabditina</taxon>
        <taxon>Rhabditomorpha</taxon>
        <taxon>Strongyloidea</taxon>
        <taxon>Heterorhabditidae</taxon>
        <taxon>Heterorhabditis</taxon>
    </lineage>
</organism>